<accession>A0A1J4L2G4</accession>
<dbReference type="Proteomes" id="UP000179807">
    <property type="component" value="Unassembled WGS sequence"/>
</dbReference>
<dbReference type="VEuPathDB" id="TrichDB:TRFO_42026"/>
<evidence type="ECO:0000313" key="1">
    <source>
        <dbReference type="EMBL" id="OHT16156.1"/>
    </source>
</evidence>
<dbReference type="AlphaFoldDB" id="A0A1J4L2G4"/>
<comment type="caution">
    <text evidence="1">The sequence shown here is derived from an EMBL/GenBank/DDBJ whole genome shotgun (WGS) entry which is preliminary data.</text>
</comment>
<sequence>MLIAISVLLVNEGIPPSTSQMKIIRKYIRQLVRDRKKLESFENKQNIAKRNLIRFHGFFISPKNHTQEDCPTKEKNSNDLNSSLIYLNKLTPDDDLDNDHFGIDLIISYVRKFIKCSGNDYIERYIRWEFPDLGNSYIPNKSTNSLLVDSRHSSLISYNSTANNSLLLNENNLDDFSEISKISDVDICDVESSNCTLSLSRCSQIPINIEISETTKRLKALFTDWNTAYEATIAVWEVMQNERDYDVQELMNSLSFPYAMFLVSAINSYQNDR</sequence>
<keyword evidence="2" id="KW-1185">Reference proteome</keyword>
<dbReference type="RefSeq" id="XP_068369292.1">
    <property type="nucleotide sequence ID" value="XM_068514091.1"/>
</dbReference>
<protein>
    <submittedName>
        <fullName evidence="1">Uncharacterized protein</fullName>
    </submittedName>
</protein>
<dbReference type="GeneID" id="94848795"/>
<gene>
    <name evidence="1" type="ORF">TRFO_42026</name>
</gene>
<dbReference type="EMBL" id="MLAK01000143">
    <property type="protein sequence ID" value="OHT16156.1"/>
    <property type="molecule type" value="Genomic_DNA"/>
</dbReference>
<reference evidence="1" key="1">
    <citation type="submission" date="2016-10" db="EMBL/GenBank/DDBJ databases">
        <authorList>
            <person name="Benchimol M."/>
            <person name="Almeida L.G."/>
            <person name="Vasconcelos A.T."/>
            <person name="Perreira-Neves A."/>
            <person name="Rosa I.A."/>
            <person name="Tasca T."/>
            <person name="Bogo M.R."/>
            <person name="de Souza W."/>
        </authorList>
    </citation>
    <scope>NUCLEOTIDE SEQUENCE [LARGE SCALE GENOMIC DNA]</scope>
    <source>
        <strain evidence="1">K</strain>
    </source>
</reference>
<proteinExistence type="predicted"/>
<name>A0A1J4L2G4_9EUKA</name>
<evidence type="ECO:0000313" key="2">
    <source>
        <dbReference type="Proteomes" id="UP000179807"/>
    </source>
</evidence>
<organism evidence="1 2">
    <name type="scientific">Tritrichomonas foetus</name>
    <dbReference type="NCBI Taxonomy" id="1144522"/>
    <lineage>
        <taxon>Eukaryota</taxon>
        <taxon>Metamonada</taxon>
        <taxon>Parabasalia</taxon>
        <taxon>Tritrichomonadida</taxon>
        <taxon>Tritrichomonadidae</taxon>
        <taxon>Tritrichomonas</taxon>
    </lineage>
</organism>